<name>A0A382IR35_9ZZZZ</name>
<keyword evidence="1 4" id="KW-0812">Transmembrane</keyword>
<organism evidence="6">
    <name type="scientific">marine metagenome</name>
    <dbReference type="NCBI Taxonomy" id="408172"/>
    <lineage>
        <taxon>unclassified sequences</taxon>
        <taxon>metagenomes</taxon>
        <taxon>ecological metagenomes</taxon>
    </lineage>
</organism>
<accession>A0A382IR35</accession>
<dbReference type="Gene3D" id="1.20.1560.10">
    <property type="entry name" value="ABC transporter type 1, transmembrane domain"/>
    <property type="match status" value="1"/>
</dbReference>
<keyword evidence="2 4" id="KW-1133">Transmembrane helix</keyword>
<evidence type="ECO:0000313" key="6">
    <source>
        <dbReference type="EMBL" id="SVC02284.1"/>
    </source>
</evidence>
<dbReference type="PROSITE" id="PS50929">
    <property type="entry name" value="ABC_TM1F"/>
    <property type="match status" value="1"/>
</dbReference>
<feature type="transmembrane region" description="Helical" evidence="4">
    <location>
        <begin position="21"/>
        <end position="39"/>
    </location>
</feature>
<feature type="non-terminal residue" evidence="6">
    <location>
        <position position="109"/>
    </location>
</feature>
<dbReference type="Pfam" id="PF00664">
    <property type="entry name" value="ABC_membrane"/>
    <property type="match status" value="1"/>
</dbReference>
<evidence type="ECO:0000259" key="5">
    <source>
        <dbReference type="PROSITE" id="PS50929"/>
    </source>
</evidence>
<keyword evidence="3 4" id="KW-0472">Membrane</keyword>
<dbReference type="SUPFAM" id="SSF90123">
    <property type="entry name" value="ABC transporter transmembrane region"/>
    <property type="match status" value="1"/>
</dbReference>
<feature type="transmembrane region" description="Helical" evidence="4">
    <location>
        <begin position="59"/>
        <end position="76"/>
    </location>
</feature>
<reference evidence="6" key="1">
    <citation type="submission" date="2018-05" db="EMBL/GenBank/DDBJ databases">
        <authorList>
            <person name="Lanie J.A."/>
            <person name="Ng W.-L."/>
            <person name="Kazmierczak K.M."/>
            <person name="Andrzejewski T.M."/>
            <person name="Davidsen T.M."/>
            <person name="Wayne K.J."/>
            <person name="Tettelin H."/>
            <person name="Glass J.I."/>
            <person name="Rusch D."/>
            <person name="Podicherti R."/>
            <person name="Tsui H.-C.T."/>
            <person name="Winkler M.E."/>
        </authorList>
    </citation>
    <scope>NUCLEOTIDE SEQUENCE</scope>
</reference>
<gene>
    <name evidence="6" type="ORF">METZ01_LOCUS255138</name>
</gene>
<evidence type="ECO:0000256" key="1">
    <source>
        <dbReference type="ARBA" id="ARBA00022692"/>
    </source>
</evidence>
<evidence type="ECO:0000256" key="2">
    <source>
        <dbReference type="ARBA" id="ARBA00022989"/>
    </source>
</evidence>
<evidence type="ECO:0000256" key="3">
    <source>
        <dbReference type="ARBA" id="ARBA00023136"/>
    </source>
</evidence>
<dbReference type="AlphaFoldDB" id="A0A382IR35"/>
<dbReference type="EMBL" id="UINC01069138">
    <property type="protein sequence ID" value="SVC02284.1"/>
    <property type="molecule type" value="Genomic_DNA"/>
</dbReference>
<dbReference type="GO" id="GO:0140359">
    <property type="term" value="F:ABC-type transporter activity"/>
    <property type="evidence" value="ECO:0007669"/>
    <property type="project" value="InterPro"/>
</dbReference>
<protein>
    <recommendedName>
        <fullName evidence="5">ABC transmembrane type-1 domain-containing protein</fullName>
    </recommendedName>
</protein>
<evidence type="ECO:0000256" key="4">
    <source>
        <dbReference type="SAM" id="Phobius"/>
    </source>
</evidence>
<dbReference type="InterPro" id="IPR036640">
    <property type="entry name" value="ABC1_TM_sf"/>
</dbReference>
<proteinExistence type="predicted"/>
<dbReference type="InterPro" id="IPR011527">
    <property type="entry name" value="ABC1_TM_dom"/>
</dbReference>
<dbReference type="GO" id="GO:0016020">
    <property type="term" value="C:membrane"/>
    <property type="evidence" value="ECO:0007669"/>
    <property type="project" value="InterPro"/>
</dbReference>
<sequence length="109" mass="12857">MENLKSFWPYISKYRKEMATGIAALIITDSMTLVVPWLIKEFIDVLPGKPSSELLLKYVFLLLGVSLFLVAGRYGWRMYMFGSSRKIEFDILNRLFKHLLTLDRTWYLK</sequence>
<dbReference type="GO" id="GO:0005524">
    <property type="term" value="F:ATP binding"/>
    <property type="evidence" value="ECO:0007669"/>
    <property type="project" value="InterPro"/>
</dbReference>
<feature type="domain" description="ABC transmembrane type-1" evidence="5">
    <location>
        <begin position="19"/>
        <end position="109"/>
    </location>
</feature>